<keyword evidence="3" id="KW-0378">Hydrolase</keyword>
<sequence length="739" mass="77272">MRRTWAAAAALLFLLVALGFKGAMVQVPDVPAQAAPGAFDTGRALARLARILGDERPHPVDSPANDAVRARLVAELRALGLAPVVTDGIACSGFPRMRFVTCARVRNVRATFGPATGRHLLIASHYDSSPTGPGAADDGLGVAVALETAALLKARRLARPVTLLFTDGEEAGLLGARFFLDQDPLAARVGAAINLEARGVTGPAIMFETSRPNGPAIAAFAAGAVRPVASSLTADAYSNIPNATDVTFFHERPWTMLNYAIIGNESRYHSRDDRLANLDPRSVRHMGIQALAAAARLATSPALPVGGGGETVYADLLGRALLRLPQPLAVGGVIVLFAGAALVAWRRRRGLAGALALLAGALLAAVVATLLGQAAVWMVKPGAFWLAHPELTSAAIDASALAAALALFAWRRPADRRALRAAFWLLFLAFGTLIALTMPGASIFFLAPPAVALLGMALAPRWPRAERVGALAAWILLLLSWAPLLHLAQVLLGLSAAWLFAPIAALLVLPVLIELTPRLGDVPASAGLTAAAALLAGGWAVAAAAPAYDAAAKQNFRIDYAWDPAARRGQWLVNHDGGPLPAAFAGFRRNAEVPWAPGKRLGAPAPPVPLAAPSAEMLERRSIRGGRLVTLRLRGAGAESLLLRFAPDTPMLSARSGRSAARFGAGAKDEPFLLRCMGRACEGLVVTVQIASPRPVDADLVALRSGLPPAAAPLLRARPADATPHYAPDTRYVSVKLRL</sequence>
<organism evidence="3 4">
    <name type="scientific">Sphingomonas parva</name>
    <dbReference type="NCBI Taxonomy" id="2555898"/>
    <lineage>
        <taxon>Bacteria</taxon>
        <taxon>Pseudomonadati</taxon>
        <taxon>Pseudomonadota</taxon>
        <taxon>Alphaproteobacteria</taxon>
        <taxon>Sphingomonadales</taxon>
        <taxon>Sphingomonadaceae</taxon>
        <taxon>Sphingomonas</taxon>
    </lineage>
</organism>
<dbReference type="SUPFAM" id="SSF53187">
    <property type="entry name" value="Zn-dependent exopeptidases"/>
    <property type="match status" value="1"/>
</dbReference>
<evidence type="ECO:0000313" key="4">
    <source>
        <dbReference type="Proteomes" id="UP000298213"/>
    </source>
</evidence>
<keyword evidence="1" id="KW-1133">Transmembrane helix</keyword>
<dbReference type="PANTHER" id="PTHR12147">
    <property type="entry name" value="METALLOPEPTIDASE M28 FAMILY MEMBER"/>
    <property type="match status" value="1"/>
</dbReference>
<dbReference type="GO" id="GO:0006508">
    <property type="term" value="P:proteolysis"/>
    <property type="evidence" value="ECO:0007669"/>
    <property type="project" value="InterPro"/>
</dbReference>
<evidence type="ECO:0000259" key="2">
    <source>
        <dbReference type="Pfam" id="PF04389"/>
    </source>
</evidence>
<keyword evidence="4" id="KW-1185">Reference proteome</keyword>
<feature type="transmembrane region" description="Helical" evidence="1">
    <location>
        <begin position="467"/>
        <end position="484"/>
    </location>
</feature>
<dbReference type="AlphaFoldDB" id="A0A4Y8ZX46"/>
<protein>
    <submittedName>
        <fullName evidence="3">M20/M25/M40 family metallo-hydrolase</fullName>
    </submittedName>
</protein>
<keyword evidence="1" id="KW-0472">Membrane</keyword>
<feature type="transmembrane region" description="Helical" evidence="1">
    <location>
        <begin position="525"/>
        <end position="548"/>
    </location>
</feature>
<feature type="transmembrane region" description="Helical" evidence="1">
    <location>
        <begin position="422"/>
        <end position="447"/>
    </location>
</feature>
<evidence type="ECO:0000313" key="3">
    <source>
        <dbReference type="EMBL" id="TFI59359.1"/>
    </source>
</evidence>
<dbReference type="EMBL" id="SPDV01000008">
    <property type="protein sequence ID" value="TFI59359.1"/>
    <property type="molecule type" value="Genomic_DNA"/>
</dbReference>
<comment type="caution">
    <text evidence="3">The sequence shown here is derived from an EMBL/GenBank/DDBJ whole genome shotgun (WGS) entry which is preliminary data.</text>
</comment>
<dbReference type="Pfam" id="PF04389">
    <property type="entry name" value="Peptidase_M28"/>
    <property type="match status" value="1"/>
</dbReference>
<feature type="transmembrane region" description="Helical" evidence="1">
    <location>
        <begin position="352"/>
        <end position="379"/>
    </location>
</feature>
<dbReference type="Proteomes" id="UP000298213">
    <property type="component" value="Unassembled WGS sequence"/>
</dbReference>
<feature type="domain" description="Peptidase M28" evidence="2">
    <location>
        <begin position="107"/>
        <end position="292"/>
    </location>
</feature>
<evidence type="ECO:0000256" key="1">
    <source>
        <dbReference type="SAM" id="Phobius"/>
    </source>
</evidence>
<name>A0A4Y8ZX46_9SPHN</name>
<dbReference type="PANTHER" id="PTHR12147:SF26">
    <property type="entry name" value="PEPTIDASE M28 DOMAIN-CONTAINING PROTEIN"/>
    <property type="match status" value="1"/>
</dbReference>
<dbReference type="OrthoDB" id="9778250at2"/>
<dbReference type="GO" id="GO:0008235">
    <property type="term" value="F:metalloexopeptidase activity"/>
    <property type="evidence" value="ECO:0007669"/>
    <property type="project" value="InterPro"/>
</dbReference>
<dbReference type="Gene3D" id="3.40.630.10">
    <property type="entry name" value="Zn peptidases"/>
    <property type="match status" value="1"/>
</dbReference>
<dbReference type="InterPro" id="IPR045175">
    <property type="entry name" value="M28_fam"/>
</dbReference>
<gene>
    <name evidence="3" type="ORF">E2493_05850</name>
</gene>
<keyword evidence="1" id="KW-0812">Transmembrane</keyword>
<feature type="transmembrane region" description="Helical" evidence="1">
    <location>
        <begin position="491"/>
        <end position="513"/>
    </location>
</feature>
<feature type="transmembrane region" description="Helical" evidence="1">
    <location>
        <begin position="391"/>
        <end position="410"/>
    </location>
</feature>
<dbReference type="InterPro" id="IPR007484">
    <property type="entry name" value="Peptidase_M28"/>
</dbReference>
<feature type="transmembrane region" description="Helical" evidence="1">
    <location>
        <begin position="328"/>
        <end position="345"/>
    </location>
</feature>
<reference evidence="3 4" key="1">
    <citation type="submission" date="2019-03" db="EMBL/GenBank/DDBJ databases">
        <title>Genome sequence of Sphingomonas sp. 17J27-24.</title>
        <authorList>
            <person name="Kim M."/>
            <person name="Maeng S."/>
            <person name="Sathiyaraj S."/>
        </authorList>
    </citation>
    <scope>NUCLEOTIDE SEQUENCE [LARGE SCALE GENOMIC DNA]</scope>
    <source>
        <strain evidence="3 4">17J27-24</strain>
    </source>
</reference>
<dbReference type="RefSeq" id="WP_135084668.1">
    <property type="nucleotide sequence ID" value="NZ_SPDV01000008.1"/>
</dbReference>
<accession>A0A4Y8ZX46</accession>
<proteinExistence type="predicted"/>